<accession>A0A564Y1N6</accession>
<reference evidence="1 2" key="1">
    <citation type="submission" date="2019-07" db="EMBL/GenBank/DDBJ databases">
        <authorList>
            <person name="Jastrzebski P J."/>
            <person name="Paukszto L."/>
            <person name="Jastrzebski P J."/>
        </authorList>
    </citation>
    <scope>NUCLEOTIDE SEQUENCE [LARGE SCALE GENOMIC DNA]</scope>
    <source>
        <strain evidence="1 2">WMS-il1</strain>
    </source>
</reference>
<protein>
    <submittedName>
        <fullName evidence="1">Uncharacterized protein</fullName>
    </submittedName>
</protein>
<evidence type="ECO:0000313" key="1">
    <source>
        <dbReference type="EMBL" id="VUZ41141.1"/>
    </source>
</evidence>
<sequence>MWMGDYGSVPLVICIMVETMHEIVHTICPHRFTLGLNTKVFEQQHLFTRCTSISIS</sequence>
<dbReference type="Proteomes" id="UP000321570">
    <property type="component" value="Unassembled WGS sequence"/>
</dbReference>
<dbReference type="EMBL" id="CABIJS010000051">
    <property type="protein sequence ID" value="VUZ41141.1"/>
    <property type="molecule type" value="Genomic_DNA"/>
</dbReference>
<organism evidence="1 2">
    <name type="scientific">Hymenolepis diminuta</name>
    <name type="common">Rat tapeworm</name>
    <dbReference type="NCBI Taxonomy" id="6216"/>
    <lineage>
        <taxon>Eukaryota</taxon>
        <taxon>Metazoa</taxon>
        <taxon>Spiralia</taxon>
        <taxon>Lophotrochozoa</taxon>
        <taxon>Platyhelminthes</taxon>
        <taxon>Cestoda</taxon>
        <taxon>Eucestoda</taxon>
        <taxon>Cyclophyllidea</taxon>
        <taxon>Hymenolepididae</taxon>
        <taxon>Hymenolepis</taxon>
    </lineage>
</organism>
<dbReference type="AlphaFoldDB" id="A0A564Y1N6"/>
<gene>
    <name evidence="1" type="ORF">WMSIL1_LOCUS2043</name>
</gene>
<name>A0A564Y1N6_HYMDI</name>
<evidence type="ECO:0000313" key="2">
    <source>
        <dbReference type="Proteomes" id="UP000321570"/>
    </source>
</evidence>
<proteinExistence type="predicted"/>
<keyword evidence="2" id="KW-1185">Reference proteome</keyword>